<dbReference type="PANTHER" id="PTHR43811:SF19">
    <property type="entry name" value="39 KDA FK506-BINDING NUCLEAR PROTEIN"/>
    <property type="match status" value="1"/>
</dbReference>
<comment type="catalytic activity">
    <reaction evidence="1 6">
        <text>[protein]-peptidylproline (omega=180) = [protein]-peptidylproline (omega=0)</text>
        <dbReference type="Rhea" id="RHEA:16237"/>
        <dbReference type="Rhea" id="RHEA-COMP:10747"/>
        <dbReference type="Rhea" id="RHEA-COMP:10748"/>
        <dbReference type="ChEBI" id="CHEBI:83833"/>
        <dbReference type="ChEBI" id="CHEBI:83834"/>
        <dbReference type="EC" id="5.2.1.8"/>
    </reaction>
</comment>
<evidence type="ECO:0000313" key="10">
    <source>
        <dbReference type="Proteomes" id="UP000199518"/>
    </source>
</evidence>
<proteinExistence type="inferred from homology"/>
<comment type="similarity">
    <text evidence="2">Belongs to the FKBP-type PPIase family.</text>
</comment>
<evidence type="ECO:0000256" key="3">
    <source>
        <dbReference type="ARBA" id="ARBA00013194"/>
    </source>
</evidence>
<dbReference type="PANTHER" id="PTHR43811">
    <property type="entry name" value="FKBP-TYPE PEPTIDYL-PROLYL CIS-TRANS ISOMERASE FKPA"/>
    <property type="match status" value="1"/>
</dbReference>
<evidence type="ECO:0000259" key="8">
    <source>
        <dbReference type="PROSITE" id="PS50059"/>
    </source>
</evidence>
<feature type="domain" description="PPIase FKBP-type" evidence="8">
    <location>
        <begin position="282"/>
        <end position="368"/>
    </location>
</feature>
<dbReference type="EMBL" id="FOQD01000005">
    <property type="protein sequence ID" value="SFI06487.1"/>
    <property type="molecule type" value="Genomic_DNA"/>
</dbReference>
<keyword evidence="5 6" id="KW-0413">Isomerase</keyword>
<dbReference type="Gene3D" id="3.10.50.40">
    <property type="match status" value="1"/>
</dbReference>
<evidence type="ECO:0000256" key="1">
    <source>
        <dbReference type="ARBA" id="ARBA00000971"/>
    </source>
</evidence>
<name>A0A1I3F5K3_9PLAN</name>
<dbReference type="AlphaFoldDB" id="A0A1I3F5K3"/>
<dbReference type="SUPFAM" id="SSF54534">
    <property type="entry name" value="FKBP-like"/>
    <property type="match status" value="1"/>
</dbReference>
<dbReference type="GO" id="GO:0003755">
    <property type="term" value="F:peptidyl-prolyl cis-trans isomerase activity"/>
    <property type="evidence" value="ECO:0007669"/>
    <property type="project" value="UniProtKB-KW"/>
</dbReference>
<dbReference type="EC" id="5.2.1.8" evidence="3 6"/>
<feature type="signal peptide" evidence="7">
    <location>
        <begin position="1"/>
        <end position="21"/>
    </location>
</feature>
<accession>A0A1I3F5K3</accession>
<dbReference type="InterPro" id="IPR001179">
    <property type="entry name" value="PPIase_FKBP_dom"/>
</dbReference>
<dbReference type="Gene3D" id="2.60.120.560">
    <property type="entry name" value="Exo-inulinase, domain 1"/>
    <property type="match status" value="1"/>
</dbReference>
<reference evidence="10" key="1">
    <citation type="submission" date="2016-10" db="EMBL/GenBank/DDBJ databases">
        <authorList>
            <person name="Varghese N."/>
            <person name="Submissions S."/>
        </authorList>
    </citation>
    <scope>NUCLEOTIDE SEQUENCE [LARGE SCALE GENOMIC DNA]</scope>
    <source>
        <strain evidence="10">DSM 26348</strain>
    </source>
</reference>
<dbReference type="InterPro" id="IPR046357">
    <property type="entry name" value="PPIase_dom_sf"/>
</dbReference>
<evidence type="ECO:0000256" key="7">
    <source>
        <dbReference type="SAM" id="SignalP"/>
    </source>
</evidence>
<dbReference type="InterPro" id="IPR010496">
    <property type="entry name" value="AL/BT2_dom"/>
</dbReference>
<evidence type="ECO:0000256" key="4">
    <source>
        <dbReference type="ARBA" id="ARBA00023110"/>
    </source>
</evidence>
<dbReference type="Pfam" id="PF00254">
    <property type="entry name" value="FKBP_C"/>
    <property type="match status" value="1"/>
</dbReference>
<feature type="chain" id="PRO_5011664416" description="peptidylprolyl isomerase" evidence="7">
    <location>
        <begin position="22"/>
        <end position="369"/>
    </location>
</feature>
<organism evidence="9 10">
    <name type="scientific">Planctomicrobium piriforme</name>
    <dbReference type="NCBI Taxonomy" id="1576369"/>
    <lineage>
        <taxon>Bacteria</taxon>
        <taxon>Pseudomonadati</taxon>
        <taxon>Planctomycetota</taxon>
        <taxon>Planctomycetia</taxon>
        <taxon>Planctomycetales</taxon>
        <taxon>Planctomycetaceae</taxon>
        <taxon>Planctomicrobium</taxon>
    </lineage>
</organism>
<keyword evidence="7" id="KW-0732">Signal</keyword>
<evidence type="ECO:0000256" key="6">
    <source>
        <dbReference type="PROSITE-ProRule" id="PRU00277"/>
    </source>
</evidence>
<evidence type="ECO:0000256" key="2">
    <source>
        <dbReference type="ARBA" id="ARBA00006577"/>
    </source>
</evidence>
<sequence length="369" mass="39473">MKFSRSLLFSACSLLAPVVLANADDQVQQAYGQTTPTRDSATPSVIVPVAAAVISNPSVAKTEPVFVSLVNGAGLDGWVVQEGKATAWKRDGEMISCTSASGGWLRTEADYSDFELRLEYRLQAGGNTGIGLRCPSSGNPTFTGLEIQLLDDGSPKYADLRADQYTGSIYYQVPAAKKAPIFAVGEWNLCEVSCQGDVLKVKINGEQVNEVQLNRFAAPEKEEGKSKYSLAQRPPMGHVALQSHSTKVDFRKIEIKDLTVRTPSGLQYVDLASGDGDVASDAATVTVHYVGQLIDGKRFTDTRDVGAPVTVALANVIPGWQEGIQGMKVGGRRRLIVPPALGYGPQGVANLIPPDSTLVFEVELCGVKR</sequence>
<dbReference type="Proteomes" id="UP000199518">
    <property type="component" value="Unassembled WGS sequence"/>
</dbReference>
<keyword evidence="10" id="KW-1185">Reference proteome</keyword>
<dbReference type="GO" id="GO:0016787">
    <property type="term" value="F:hydrolase activity"/>
    <property type="evidence" value="ECO:0007669"/>
    <property type="project" value="InterPro"/>
</dbReference>
<gene>
    <name evidence="9" type="ORF">SAMN05421753_10593</name>
</gene>
<evidence type="ECO:0000313" key="9">
    <source>
        <dbReference type="EMBL" id="SFI06487.1"/>
    </source>
</evidence>
<dbReference type="Pfam" id="PF06439">
    <property type="entry name" value="3keto-disac_hyd"/>
    <property type="match status" value="1"/>
</dbReference>
<protein>
    <recommendedName>
        <fullName evidence="3 6">peptidylprolyl isomerase</fullName>
        <ecNumber evidence="3 6">5.2.1.8</ecNumber>
    </recommendedName>
</protein>
<dbReference type="RefSeq" id="WP_217647046.1">
    <property type="nucleotide sequence ID" value="NZ_FOQD01000005.1"/>
</dbReference>
<dbReference type="PROSITE" id="PS50059">
    <property type="entry name" value="FKBP_PPIASE"/>
    <property type="match status" value="1"/>
</dbReference>
<evidence type="ECO:0000256" key="5">
    <source>
        <dbReference type="ARBA" id="ARBA00023235"/>
    </source>
</evidence>
<keyword evidence="4 6" id="KW-0697">Rotamase</keyword>